<evidence type="ECO:0000313" key="3">
    <source>
        <dbReference type="EMBL" id="KAF2090287.1"/>
    </source>
</evidence>
<dbReference type="Proteomes" id="UP000799776">
    <property type="component" value="Unassembled WGS sequence"/>
</dbReference>
<sequence>MPAATSGAASADECDSNTLSTTTTSTPNTTATNTSHDVALKNGNVLPARSSWGPALPAKALIVNANARHAGTHSSRPPYPPSGHDSVISQPVSPKAASYTHSQHSRCSNTSRDARHGPGFAAQTLDGRASNDHPSVSPSPAMPLDLEKQAASNDNGGRRWTNSLQLGSRSCPVPDEDALVDDELKLEEHALRILQQLHLSGFCCAMSFLITLWTLLALVLAALLQPLRFCSMRPDYREQVVKFLAPPLKLQLRMVYAHPLSTMYNTPLLVLVHLLSPFLAMGVALASWTAACFWIYALIIGDPGSRDGHNDGRESVLTVRSWWESWLLRALR</sequence>
<evidence type="ECO:0000256" key="2">
    <source>
        <dbReference type="SAM" id="Phobius"/>
    </source>
</evidence>
<gene>
    <name evidence="3" type="ORF">K490DRAFT_54680</name>
</gene>
<keyword evidence="4" id="KW-1185">Reference proteome</keyword>
<protein>
    <submittedName>
        <fullName evidence="3">Uncharacterized protein</fullName>
    </submittedName>
</protein>
<name>A0A9P4I138_9PEZI</name>
<reference evidence="3" key="1">
    <citation type="journal article" date="2020" name="Stud. Mycol.">
        <title>101 Dothideomycetes genomes: a test case for predicting lifestyles and emergence of pathogens.</title>
        <authorList>
            <person name="Haridas S."/>
            <person name="Albert R."/>
            <person name="Binder M."/>
            <person name="Bloem J."/>
            <person name="Labutti K."/>
            <person name="Salamov A."/>
            <person name="Andreopoulos B."/>
            <person name="Baker S."/>
            <person name="Barry K."/>
            <person name="Bills G."/>
            <person name="Bluhm B."/>
            <person name="Cannon C."/>
            <person name="Castanera R."/>
            <person name="Culley D."/>
            <person name="Daum C."/>
            <person name="Ezra D."/>
            <person name="Gonzalez J."/>
            <person name="Henrissat B."/>
            <person name="Kuo A."/>
            <person name="Liang C."/>
            <person name="Lipzen A."/>
            <person name="Lutzoni F."/>
            <person name="Magnuson J."/>
            <person name="Mondo S."/>
            <person name="Nolan M."/>
            <person name="Ohm R."/>
            <person name="Pangilinan J."/>
            <person name="Park H.-J."/>
            <person name="Ramirez L."/>
            <person name="Alfaro M."/>
            <person name="Sun H."/>
            <person name="Tritt A."/>
            <person name="Yoshinaga Y."/>
            <person name="Zwiers L.-H."/>
            <person name="Turgeon B."/>
            <person name="Goodwin S."/>
            <person name="Spatafora J."/>
            <person name="Crous P."/>
            <person name="Grigoriev I."/>
        </authorList>
    </citation>
    <scope>NUCLEOTIDE SEQUENCE</scope>
    <source>
        <strain evidence="3">CBS 121410</strain>
    </source>
</reference>
<proteinExistence type="predicted"/>
<feature type="region of interest" description="Disordered" evidence="1">
    <location>
        <begin position="68"/>
        <end position="143"/>
    </location>
</feature>
<accession>A0A9P4I138</accession>
<dbReference type="OrthoDB" id="5420214at2759"/>
<feature type="compositionally biased region" description="Low complexity" evidence="1">
    <location>
        <begin position="16"/>
        <end position="35"/>
    </location>
</feature>
<comment type="caution">
    <text evidence="3">The sequence shown here is derived from an EMBL/GenBank/DDBJ whole genome shotgun (WGS) entry which is preliminary data.</text>
</comment>
<feature type="transmembrane region" description="Helical" evidence="2">
    <location>
        <begin position="199"/>
        <end position="224"/>
    </location>
</feature>
<evidence type="ECO:0000256" key="1">
    <source>
        <dbReference type="SAM" id="MobiDB-lite"/>
    </source>
</evidence>
<dbReference type="EMBL" id="ML978713">
    <property type="protein sequence ID" value="KAF2090287.1"/>
    <property type="molecule type" value="Genomic_DNA"/>
</dbReference>
<feature type="region of interest" description="Disordered" evidence="1">
    <location>
        <begin position="1"/>
        <end position="36"/>
    </location>
</feature>
<keyword evidence="2" id="KW-0472">Membrane</keyword>
<feature type="transmembrane region" description="Helical" evidence="2">
    <location>
        <begin position="278"/>
        <end position="299"/>
    </location>
</feature>
<dbReference type="AlphaFoldDB" id="A0A9P4I138"/>
<keyword evidence="2" id="KW-0812">Transmembrane</keyword>
<keyword evidence="2" id="KW-1133">Transmembrane helix</keyword>
<feature type="compositionally biased region" description="Polar residues" evidence="1">
    <location>
        <begin position="99"/>
        <end position="111"/>
    </location>
</feature>
<organism evidence="3 4">
    <name type="scientific">Saccharata proteae CBS 121410</name>
    <dbReference type="NCBI Taxonomy" id="1314787"/>
    <lineage>
        <taxon>Eukaryota</taxon>
        <taxon>Fungi</taxon>
        <taxon>Dikarya</taxon>
        <taxon>Ascomycota</taxon>
        <taxon>Pezizomycotina</taxon>
        <taxon>Dothideomycetes</taxon>
        <taxon>Dothideomycetes incertae sedis</taxon>
        <taxon>Botryosphaeriales</taxon>
        <taxon>Saccharataceae</taxon>
        <taxon>Saccharata</taxon>
    </lineage>
</organism>
<evidence type="ECO:0000313" key="4">
    <source>
        <dbReference type="Proteomes" id="UP000799776"/>
    </source>
</evidence>